<dbReference type="PANTHER" id="PTHR43725:SF53">
    <property type="entry name" value="UDP-ARABINOSE 4-EPIMERASE 1"/>
    <property type="match status" value="1"/>
</dbReference>
<dbReference type="AlphaFoldDB" id="A0A1X6X7X1"/>
<evidence type="ECO:0000313" key="14">
    <source>
        <dbReference type="Proteomes" id="UP000196581"/>
    </source>
</evidence>
<dbReference type="Gene3D" id="3.90.25.10">
    <property type="entry name" value="UDP-galactose 4-epimerase, domain 1"/>
    <property type="match status" value="1"/>
</dbReference>
<proteinExistence type="inferred from homology"/>
<reference evidence="14" key="1">
    <citation type="submission" date="2017-02" db="EMBL/GenBank/DDBJ databases">
        <authorList>
            <person name="Dridi B."/>
        </authorList>
    </citation>
    <scope>NUCLEOTIDE SEQUENCE [LARGE SCALE GENOMIC DNA]</scope>
    <source>
        <strain evidence="14">B Co 03.10</strain>
    </source>
</reference>
<keyword evidence="9" id="KW-0119">Carbohydrate metabolism</keyword>
<accession>A0A1X6X7X1</accession>
<comment type="pathway">
    <text evidence="3">Carbohydrate metabolism; galactose metabolism.</text>
</comment>
<evidence type="ECO:0000256" key="10">
    <source>
        <dbReference type="ARBA" id="ARBA00031367"/>
    </source>
</evidence>
<evidence type="ECO:0000259" key="12">
    <source>
        <dbReference type="Pfam" id="PF01370"/>
    </source>
</evidence>
<evidence type="ECO:0000256" key="3">
    <source>
        <dbReference type="ARBA" id="ARBA00004947"/>
    </source>
</evidence>
<dbReference type="RefSeq" id="WP_087005456.1">
    <property type="nucleotide sequence ID" value="NZ_FWFF01000005.1"/>
</dbReference>
<evidence type="ECO:0000256" key="9">
    <source>
        <dbReference type="ARBA" id="ARBA00023277"/>
    </source>
</evidence>
<feature type="domain" description="NAD-dependent epimerase/dehydratase" evidence="12">
    <location>
        <begin position="4"/>
        <end position="246"/>
    </location>
</feature>
<dbReference type="GO" id="GO:0033499">
    <property type="term" value="P:galactose catabolic process via UDP-galactose, Leloir pathway"/>
    <property type="evidence" value="ECO:0007669"/>
    <property type="project" value="TreeGrafter"/>
</dbReference>
<evidence type="ECO:0000256" key="2">
    <source>
        <dbReference type="ARBA" id="ARBA00001911"/>
    </source>
</evidence>
<evidence type="ECO:0000256" key="11">
    <source>
        <dbReference type="ARBA" id="ARBA00033067"/>
    </source>
</evidence>
<keyword evidence="7" id="KW-0520">NAD</keyword>
<dbReference type="Pfam" id="PF01370">
    <property type="entry name" value="Epimerase"/>
    <property type="match status" value="1"/>
</dbReference>
<evidence type="ECO:0000256" key="5">
    <source>
        <dbReference type="ARBA" id="ARBA00013189"/>
    </source>
</evidence>
<keyword evidence="8 13" id="KW-0413">Isomerase</keyword>
<dbReference type="Proteomes" id="UP000196581">
    <property type="component" value="Unassembled WGS sequence"/>
</dbReference>
<dbReference type="InterPro" id="IPR036291">
    <property type="entry name" value="NAD(P)-bd_dom_sf"/>
</dbReference>
<organism evidence="13 14">
    <name type="scientific">Brevibacterium yomogidense</name>
    <dbReference type="NCBI Taxonomy" id="946573"/>
    <lineage>
        <taxon>Bacteria</taxon>
        <taxon>Bacillati</taxon>
        <taxon>Actinomycetota</taxon>
        <taxon>Actinomycetes</taxon>
        <taxon>Micrococcales</taxon>
        <taxon>Brevibacteriaceae</taxon>
        <taxon>Brevibacterium</taxon>
    </lineage>
</organism>
<comment type="catalytic activity">
    <reaction evidence="1">
        <text>UDP-alpha-D-glucose = UDP-alpha-D-galactose</text>
        <dbReference type="Rhea" id="RHEA:22168"/>
        <dbReference type="ChEBI" id="CHEBI:58885"/>
        <dbReference type="ChEBI" id="CHEBI:66914"/>
        <dbReference type="EC" id="5.1.3.2"/>
    </reaction>
</comment>
<comment type="cofactor">
    <cofactor evidence="2">
        <name>NAD(+)</name>
        <dbReference type="ChEBI" id="CHEBI:57540"/>
    </cofactor>
</comment>
<evidence type="ECO:0000256" key="7">
    <source>
        <dbReference type="ARBA" id="ARBA00023027"/>
    </source>
</evidence>
<dbReference type="Gene3D" id="3.40.50.720">
    <property type="entry name" value="NAD(P)-binding Rossmann-like Domain"/>
    <property type="match status" value="1"/>
</dbReference>
<dbReference type="GO" id="GO:0003978">
    <property type="term" value="F:UDP-glucose 4-epimerase activity"/>
    <property type="evidence" value="ECO:0007669"/>
    <property type="project" value="UniProtKB-EC"/>
</dbReference>
<name>A0A1X6X7X1_9MICO</name>
<dbReference type="CDD" id="cd05247">
    <property type="entry name" value="UDP_G4E_1_SDR_e"/>
    <property type="match status" value="1"/>
</dbReference>
<evidence type="ECO:0000256" key="4">
    <source>
        <dbReference type="ARBA" id="ARBA00007637"/>
    </source>
</evidence>
<keyword evidence="14" id="KW-1185">Reference proteome</keyword>
<dbReference type="SUPFAM" id="SSF51735">
    <property type="entry name" value="NAD(P)-binding Rossmann-fold domains"/>
    <property type="match status" value="1"/>
</dbReference>
<dbReference type="InterPro" id="IPR001509">
    <property type="entry name" value="Epimerase_deHydtase"/>
</dbReference>
<evidence type="ECO:0000256" key="8">
    <source>
        <dbReference type="ARBA" id="ARBA00023235"/>
    </source>
</evidence>
<dbReference type="InterPro" id="IPR020904">
    <property type="entry name" value="Sc_DH/Rdtase_CS"/>
</dbReference>
<dbReference type="NCBIfam" id="TIGR01179">
    <property type="entry name" value="galE"/>
    <property type="match status" value="1"/>
</dbReference>
<dbReference type="EC" id="5.1.3.2" evidence="5"/>
<dbReference type="InterPro" id="IPR005886">
    <property type="entry name" value="UDP_G4E"/>
</dbReference>
<evidence type="ECO:0000256" key="6">
    <source>
        <dbReference type="ARBA" id="ARBA00018569"/>
    </source>
</evidence>
<gene>
    <name evidence="13" type="ORF">FM105_04640</name>
</gene>
<evidence type="ECO:0000313" key="13">
    <source>
        <dbReference type="EMBL" id="SLM95285.1"/>
    </source>
</evidence>
<dbReference type="PANTHER" id="PTHR43725">
    <property type="entry name" value="UDP-GLUCOSE 4-EPIMERASE"/>
    <property type="match status" value="1"/>
</dbReference>
<sequence>MKLLVTGGAGYIGSVVTSQLLDAGHAVTVLDDLSTGHRESIPEGADFIRARIHDSRSHLIGQGFEAVLHFAAKSLVSESVTSPELYWENNVAGTFALLEAMRAAEIPTVIFSSTAATYGEPDDSPITEQTPTNPVNAYGASKLAVDHMLSSYCRAHGLAATSLRYFNVGGARDRFGEMHSPETHLIPNLLAVAAGRSDACKIFGTDYATSDGTALRDYLHVTDLGRAHLLALGASTAGVHRIINLGTGEGYTVRQVLNACRTVTGHAIPADEVDRRPGDPTSLVASNSLAREVLGWVPELGLEQTVADAWEFMQRVDAAR</sequence>
<evidence type="ECO:0000256" key="1">
    <source>
        <dbReference type="ARBA" id="ARBA00000083"/>
    </source>
</evidence>
<comment type="similarity">
    <text evidence="4">Belongs to the NAD(P)-dependent epimerase/dehydratase family.</text>
</comment>
<protein>
    <recommendedName>
        <fullName evidence="6">UDP-glucose 4-epimerase</fullName>
        <ecNumber evidence="5">5.1.3.2</ecNumber>
    </recommendedName>
    <alternativeName>
        <fullName evidence="11">Galactowaldenase</fullName>
    </alternativeName>
    <alternativeName>
        <fullName evidence="10">UDP-galactose 4-epimerase</fullName>
    </alternativeName>
</protein>
<dbReference type="PROSITE" id="PS00061">
    <property type="entry name" value="ADH_SHORT"/>
    <property type="match status" value="1"/>
</dbReference>
<dbReference type="UniPathway" id="UPA00214"/>
<dbReference type="EMBL" id="FWFF01000005">
    <property type="protein sequence ID" value="SLM95285.1"/>
    <property type="molecule type" value="Genomic_DNA"/>
</dbReference>